<protein>
    <submittedName>
        <fullName evidence="9">Glycosyltransferase</fullName>
    </submittedName>
</protein>
<feature type="domain" description="Glycosyltransferase 2-like" evidence="8">
    <location>
        <begin position="5"/>
        <end position="164"/>
    </location>
</feature>
<keyword evidence="6 7" id="KW-0472">Membrane</keyword>
<dbReference type="GO" id="GO:0005886">
    <property type="term" value="C:plasma membrane"/>
    <property type="evidence" value="ECO:0007669"/>
    <property type="project" value="TreeGrafter"/>
</dbReference>
<proteinExistence type="predicted"/>
<dbReference type="CDD" id="cd04187">
    <property type="entry name" value="DPM1_like_bac"/>
    <property type="match status" value="1"/>
</dbReference>
<comment type="subcellular location">
    <subcellularLocation>
        <location evidence="1">Membrane</location>
        <topology evidence="1">Multi-pass membrane protein</topology>
    </subcellularLocation>
</comment>
<evidence type="ECO:0000256" key="1">
    <source>
        <dbReference type="ARBA" id="ARBA00004141"/>
    </source>
</evidence>
<reference evidence="9 10" key="1">
    <citation type="submission" date="2019-02" db="EMBL/GenBank/DDBJ databases">
        <title>Pedobacter sp. RP-1-13 sp. nov., isolated from Arctic soil.</title>
        <authorList>
            <person name="Dahal R.H."/>
        </authorList>
    </citation>
    <scope>NUCLEOTIDE SEQUENCE [LARGE SCALE GENOMIC DNA]</scope>
    <source>
        <strain evidence="9 10">RP-1-13</strain>
    </source>
</reference>
<dbReference type="EMBL" id="SJSK01000003">
    <property type="protein sequence ID" value="TCC90602.1"/>
    <property type="molecule type" value="Genomic_DNA"/>
</dbReference>
<accession>A0A4R0MWJ4</accession>
<evidence type="ECO:0000313" key="10">
    <source>
        <dbReference type="Proteomes" id="UP000292884"/>
    </source>
</evidence>
<keyword evidence="4 7" id="KW-0812">Transmembrane</keyword>
<dbReference type="Proteomes" id="UP000292884">
    <property type="component" value="Unassembled WGS sequence"/>
</dbReference>
<dbReference type="Pfam" id="PF00535">
    <property type="entry name" value="Glycos_transf_2"/>
    <property type="match status" value="1"/>
</dbReference>
<name>A0A4R0MWJ4_9SPHI</name>
<dbReference type="InterPro" id="IPR001173">
    <property type="entry name" value="Glyco_trans_2-like"/>
</dbReference>
<evidence type="ECO:0000256" key="6">
    <source>
        <dbReference type="ARBA" id="ARBA00023136"/>
    </source>
</evidence>
<evidence type="ECO:0000256" key="5">
    <source>
        <dbReference type="ARBA" id="ARBA00022989"/>
    </source>
</evidence>
<keyword evidence="10" id="KW-1185">Reference proteome</keyword>
<evidence type="ECO:0000256" key="3">
    <source>
        <dbReference type="ARBA" id="ARBA00022679"/>
    </source>
</evidence>
<evidence type="ECO:0000256" key="2">
    <source>
        <dbReference type="ARBA" id="ARBA00022676"/>
    </source>
</evidence>
<dbReference type="OrthoDB" id="9807778at2"/>
<evidence type="ECO:0000256" key="4">
    <source>
        <dbReference type="ARBA" id="ARBA00022692"/>
    </source>
</evidence>
<dbReference type="SUPFAM" id="SSF53448">
    <property type="entry name" value="Nucleotide-diphospho-sugar transferases"/>
    <property type="match status" value="1"/>
</dbReference>
<gene>
    <name evidence="9" type="ORF">EZ428_15155</name>
</gene>
<evidence type="ECO:0000313" key="9">
    <source>
        <dbReference type="EMBL" id="TCC90602.1"/>
    </source>
</evidence>
<dbReference type="GO" id="GO:0016757">
    <property type="term" value="F:glycosyltransferase activity"/>
    <property type="evidence" value="ECO:0007669"/>
    <property type="project" value="UniProtKB-KW"/>
</dbReference>
<keyword evidence="5 7" id="KW-1133">Transmembrane helix</keyword>
<dbReference type="Gene3D" id="3.90.550.10">
    <property type="entry name" value="Spore Coat Polysaccharide Biosynthesis Protein SpsA, Chain A"/>
    <property type="match status" value="1"/>
</dbReference>
<comment type="caution">
    <text evidence="9">The sequence shown here is derived from an EMBL/GenBank/DDBJ whole genome shotgun (WGS) entry which is preliminary data.</text>
</comment>
<feature type="transmembrane region" description="Helical" evidence="7">
    <location>
        <begin position="229"/>
        <end position="250"/>
    </location>
</feature>
<dbReference type="RefSeq" id="WP_131553999.1">
    <property type="nucleotide sequence ID" value="NZ_SJSK01000003.1"/>
</dbReference>
<dbReference type="PANTHER" id="PTHR48090">
    <property type="entry name" value="UNDECAPRENYL-PHOSPHATE 4-DEOXY-4-FORMAMIDO-L-ARABINOSE TRANSFERASE-RELATED"/>
    <property type="match status" value="1"/>
</dbReference>
<dbReference type="AlphaFoldDB" id="A0A4R0MWJ4"/>
<evidence type="ECO:0000256" key="7">
    <source>
        <dbReference type="SAM" id="Phobius"/>
    </source>
</evidence>
<dbReference type="PANTHER" id="PTHR48090:SF1">
    <property type="entry name" value="PROPHAGE BACTOPRENOL GLUCOSYL TRANSFERASE HOMOLOG"/>
    <property type="match status" value="1"/>
</dbReference>
<feature type="transmembrane region" description="Helical" evidence="7">
    <location>
        <begin position="262"/>
        <end position="284"/>
    </location>
</feature>
<evidence type="ECO:0000259" key="8">
    <source>
        <dbReference type="Pfam" id="PF00535"/>
    </source>
</evidence>
<keyword evidence="2" id="KW-0328">Glycosyltransferase</keyword>
<dbReference type="InterPro" id="IPR050256">
    <property type="entry name" value="Glycosyltransferase_2"/>
</dbReference>
<dbReference type="InterPro" id="IPR029044">
    <property type="entry name" value="Nucleotide-diphossugar_trans"/>
</dbReference>
<keyword evidence="3 9" id="KW-0808">Transferase</keyword>
<sequence length="323" mass="37289">MKIAIIVPCFNEEDNIHPFYSLLKPIVDKYNHEIIFINDGSKDNTLNKLKQLATIDKNVTYISLSRNFGHQNALKAGYDYVDADCTICMDVDLQHPPKIIIQLIERWQEGNEVVYTIRNDGENIPLIKKITAKIFYLFLNYISKIELKPNAADFRLVDRKVLNAIKLFQEENLFLRGLIAWMGFKQCGVEYEVEKRIYGKSKYPFRKMLSFSMAGLTSFSVSPLRISSFIGFLFSGLSFLYGFYAVYLHIFTHQTVQGWTSLIVSFLFVTGLQFIMIGIIGEYIGKGFMESKKRPSYLISEDNFQGTLSRPIDFEIKNYVVKS</sequence>
<organism evidence="9 10">
    <name type="scientific">Pedobacter frigiditerrae</name>
    <dbReference type="NCBI Taxonomy" id="2530452"/>
    <lineage>
        <taxon>Bacteria</taxon>
        <taxon>Pseudomonadati</taxon>
        <taxon>Bacteroidota</taxon>
        <taxon>Sphingobacteriia</taxon>
        <taxon>Sphingobacteriales</taxon>
        <taxon>Sphingobacteriaceae</taxon>
        <taxon>Pedobacter</taxon>
    </lineage>
</organism>